<keyword evidence="3" id="KW-0436">Ligase</keyword>
<dbReference type="InterPro" id="IPR045851">
    <property type="entry name" value="AMP-bd_C_sf"/>
</dbReference>
<dbReference type="InterPro" id="IPR025110">
    <property type="entry name" value="AMP-bd_C"/>
</dbReference>
<feature type="domain" description="AMP-binding enzyme C-terminal" evidence="2">
    <location>
        <begin position="421"/>
        <end position="496"/>
    </location>
</feature>
<evidence type="ECO:0000313" key="3">
    <source>
        <dbReference type="EMBL" id="TXS92770.1"/>
    </source>
</evidence>
<sequence>MLRSLAEVPAEAAKKYGEKPAFVFEDRVATFAALERETNRCAAAFVSLGITSGDRITLYAGNCWEWVVCYYGALKAGAVINPVNVMLTVEEVAFIAKNCATSIILVSSDHPENVAALVKRCPEQRLVMFGSEIPPDGVLSFDSLLNGDGDSFSTDSLDSEAVCTIAYTSGTTGYPKGACLTHSNILLNVAMSSLMHARCSDDTVVSALPFSHVYGNIVLNSAIQCGMTLVAHRRFDASAALRSIEEHRATLFEGVPTMYHYMVNAAESANCDLSSVRLCTVGGQTMSIAKLQEVERLFGCPLIELWGMTELGGLGTTFAVTGPQKQGSIGVPLPYTKVRITDLSDKSKTVSTGETGELSIQGPIVMKGYYDNDSATREVIDEQGWLSTGDVAWMDEEGFVYVIDRKNDMIITAGYNIYPAELERVISSHPDVVMVAVGAINDVDKGELAKAYIVLKDGASPSSESILAHCRNYLAPYKVPRAIQFVNDLPKTSSGKVMRRRLHELDNSLQVAI</sequence>
<keyword evidence="4" id="KW-1185">Reference proteome</keyword>
<evidence type="ECO:0000259" key="1">
    <source>
        <dbReference type="Pfam" id="PF00501"/>
    </source>
</evidence>
<dbReference type="InterPro" id="IPR042099">
    <property type="entry name" value="ANL_N_sf"/>
</dbReference>
<dbReference type="AlphaFoldDB" id="A0A5C8ZZ21"/>
<dbReference type="PANTHER" id="PTHR43767">
    <property type="entry name" value="LONG-CHAIN-FATTY-ACID--COA LIGASE"/>
    <property type="match status" value="1"/>
</dbReference>
<organism evidence="3 4">
    <name type="scientific">Parahaliea maris</name>
    <dbReference type="NCBI Taxonomy" id="2716870"/>
    <lineage>
        <taxon>Bacteria</taxon>
        <taxon>Pseudomonadati</taxon>
        <taxon>Pseudomonadota</taxon>
        <taxon>Gammaproteobacteria</taxon>
        <taxon>Cellvibrionales</taxon>
        <taxon>Halieaceae</taxon>
        <taxon>Parahaliea</taxon>
    </lineage>
</organism>
<accession>A0A5C8ZZ21</accession>
<dbReference type="GO" id="GO:0016878">
    <property type="term" value="F:acid-thiol ligase activity"/>
    <property type="evidence" value="ECO:0007669"/>
    <property type="project" value="UniProtKB-ARBA"/>
</dbReference>
<evidence type="ECO:0000259" key="2">
    <source>
        <dbReference type="Pfam" id="PF13193"/>
    </source>
</evidence>
<dbReference type="RefSeq" id="WP_148068773.1">
    <property type="nucleotide sequence ID" value="NZ_VRZA01000004.1"/>
</dbReference>
<dbReference type="Pfam" id="PF13193">
    <property type="entry name" value="AMP-binding_C"/>
    <property type="match status" value="1"/>
</dbReference>
<dbReference type="Gene3D" id="3.40.50.12780">
    <property type="entry name" value="N-terminal domain of ligase-like"/>
    <property type="match status" value="1"/>
</dbReference>
<dbReference type="PANTHER" id="PTHR43767:SF1">
    <property type="entry name" value="NONRIBOSOMAL PEPTIDE SYNTHASE PES1 (EUROFUNG)-RELATED"/>
    <property type="match status" value="1"/>
</dbReference>
<dbReference type="Gene3D" id="3.30.300.30">
    <property type="match status" value="1"/>
</dbReference>
<proteinExistence type="predicted"/>
<comment type="caution">
    <text evidence="3">The sequence shown here is derived from an EMBL/GenBank/DDBJ whole genome shotgun (WGS) entry which is preliminary data.</text>
</comment>
<dbReference type="InterPro" id="IPR020845">
    <property type="entry name" value="AMP-binding_CS"/>
</dbReference>
<protein>
    <submittedName>
        <fullName evidence="3">Long-chain fatty acid--CoA ligase</fullName>
    </submittedName>
</protein>
<dbReference type="Pfam" id="PF00501">
    <property type="entry name" value="AMP-binding"/>
    <property type="match status" value="1"/>
</dbReference>
<name>A0A5C8ZZ21_9GAMM</name>
<feature type="domain" description="AMP-dependent synthetase/ligase" evidence="1">
    <location>
        <begin position="11"/>
        <end position="370"/>
    </location>
</feature>
<dbReference type="InterPro" id="IPR000873">
    <property type="entry name" value="AMP-dep_synth/lig_dom"/>
</dbReference>
<dbReference type="EMBL" id="VRZA01000004">
    <property type="protein sequence ID" value="TXS92770.1"/>
    <property type="molecule type" value="Genomic_DNA"/>
</dbReference>
<dbReference type="PROSITE" id="PS00455">
    <property type="entry name" value="AMP_BINDING"/>
    <property type="match status" value="1"/>
</dbReference>
<dbReference type="Proteomes" id="UP000321039">
    <property type="component" value="Unassembled WGS sequence"/>
</dbReference>
<dbReference type="InterPro" id="IPR050237">
    <property type="entry name" value="ATP-dep_AMP-bd_enzyme"/>
</dbReference>
<dbReference type="SUPFAM" id="SSF56801">
    <property type="entry name" value="Acetyl-CoA synthetase-like"/>
    <property type="match status" value="1"/>
</dbReference>
<evidence type="ECO:0000313" key="4">
    <source>
        <dbReference type="Proteomes" id="UP000321039"/>
    </source>
</evidence>
<reference evidence="3 4" key="1">
    <citation type="submission" date="2019-08" db="EMBL/GenBank/DDBJ databases">
        <title>Parahaliea maris sp. nov., isolated from the surface seawater.</title>
        <authorList>
            <person name="Liu Y."/>
        </authorList>
    </citation>
    <scope>NUCLEOTIDE SEQUENCE [LARGE SCALE GENOMIC DNA]</scope>
    <source>
        <strain evidence="3 4">HSLHS9</strain>
    </source>
</reference>
<gene>
    <name evidence="3" type="ORF">FV139_12405</name>
</gene>